<dbReference type="AlphaFoldDB" id="A0A8I1AHD4"/>
<accession>A0A8I1AHD4</accession>
<protein>
    <submittedName>
        <fullName evidence="1">Uncharacterized protein</fullName>
    </submittedName>
</protein>
<reference evidence="1" key="1">
    <citation type="submission" date="2022-02" db="EMBL/GenBank/DDBJ databases">
        <title>Characterization of Tn125 harboring carbapenem-resistant Acinetobacter bereziniae clinical isolates.</title>
        <authorList>
            <person name="Wong N.-K."/>
            <person name="Pan Q."/>
        </authorList>
    </citation>
    <scope>NUCLEOTIDE SEQUENCE</scope>
    <source>
        <strain evidence="1">GD03393</strain>
    </source>
</reference>
<proteinExistence type="predicted"/>
<dbReference type="SUPFAM" id="SSF56935">
    <property type="entry name" value="Porins"/>
    <property type="match status" value="1"/>
</dbReference>
<gene>
    <name evidence="1" type="ORF">I9054_013810</name>
</gene>
<dbReference type="EMBL" id="CP092085">
    <property type="protein sequence ID" value="UUN96448.1"/>
    <property type="molecule type" value="Genomic_DNA"/>
</dbReference>
<dbReference type="RefSeq" id="WP_151781148.1">
    <property type="nucleotide sequence ID" value="NZ_BKNL01000031.1"/>
</dbReference>
<name>A0A8I1AHD4_ACIBZ</name>
<evidence type="ECO:0000313" key="2">
    <source>
        <dbReference type="Proteomes" id="UP000644140"/>
    </source>
</evidence>
<dbReference type="Proteomes" id="UP000644140">
    <property type="component" value="Chromosome"/>
</dbReference>
<evidence type="ECO:0000313" key="1">
    <source>
        <dbReference type="EMBL" id="UUN96448.1"/>
    </source>
</evidence>
<organism evidence="1 2">
    <name type="scientific">Acinetobacter bereziniae</name>
    <name type="common">Acinetobacter genomosp. 10</name>
    <dbReference type="NCBI Taxonomy" id="106648"/>
    <lineage>
        <taxon>Bacteria</taxon>
        <taxon>Pseudomonadati</taxon>
        <taxon>Pseudomonadota</taxon>
        <taxon>Gammaproteobacteria</taxon>
        <taxon>Moraxellales</taxon>
        <taxon>Moraxellaceae</taxon>
        <taxon>Acinetobacter</taxon>
    </lineage>
</organism>
<sequence length="398" mass="44942">MLKTTNTRASTIGLGLLTLGMSFPVMAGITFGSAESETGALTLSGTLRVNYQDKDYGEVAADQKVKLDAAILRLAYDAPDWFGKAEYRCYQYDTLCDFSALIYGYAGYRFNSTDYLTVGLQPIPFGPSRFWDSSFYASINNTLGLQDIHNLGVNYHFEMPSATKVDLAYFATDGGNYHGESRDSARYSANMVTSSDPLKTNLQEKNMWMARVDQDLKFLSPFFNHDDLKLSAGASYWYSQIENRKTSENGSRNTWALFNRIGYKNLNIVMTGGKQSINNKDHLRPDSSGFGSFDSEYDIANQGYFYTIDSSYHFDHVRGALNLIPYWVLSGFDKKHKEFENSQRNIVGLAWEYKNATLYTEYLISKNDPFVGGTVNSLVKGDDGKWNKLLNLMLVYNF</sequence>